<accession>A0A1I3VIT0</accession>
<organism evidence="1 2">
    <name type="scientific">Parapedobacter indicus</name>
    <dbReference type="NCBI Taxonomy" id="1477437"/>
    <lineage>
        <taxon>Bacteria</taxon>
        <taxon>Pseudomonadati</taxon>
        <taxon>Bacteroidota</taxon>
        <taxon>Sphingobacteriia</taxon>
        <taxon>Sphingobacteriales</taxon>
        <taxon>Sphingobacteriaceae</taxon>
        <taxon>Parapedobacter</taxon>
    </lineage>
</organism>
<evidence type="ECO:0000313" key="2">
    <source>
        <dbReference type="Proteomes" id="UP000198670"/>
    </source>
</evidence>
<evidence type="ECO:0000313" key="1">
    <source>
        <dbReference type="EMBL" id="SFJ95268.1"/>
    </source>
</evidence>
<reference evidence="1 2" key="1">
    <citation type="submission" date="2016-10" db="EMBL/GenBank/DDBJ databases">
        <authorList>
            <person name="de Groot N.N."/>
        </authorList>
    </citation>
    <scope>NUCLEOTIDE SEQUENCE [LARGE SCALE GENOMIC DNA]</scope>
    <source>
        <strain evidence="1 2">RK1</strain>
    </source>
</reference>
<dbReference type="EMBL" id="FOQO01000017">
    <property type="protein sequence ID" value="SFJ95268.1"/>
    <property type="molecule type" value="Genomic_DNA"/>
</dbReference>
<dbReference type="RefSeq" id="WP_090632482.1">
    <property type="nucleotide sequence ID" value="NZ_FOQO01000017.1"/>
</dbReference>
<dbReference type="AlphaFoldDB" id="A0A1I3VIT0"/>
<sequence>MTKLNTVPILEFKTAETFETWLAKNHDTSNGLWIKIFKKDSGEKTISYAEALDIALCYGWIDGQKQAYDNQAWLQKFCPRRAKSVWSKINIGHIERLINEGRMRPAGLKAVEKAKADGSWEKAYDSPSKMTIPEDFLKELSKNKKAETFFRGLNKTNLFSIGFRLQTAKKQETREKRMKEIIEMLEKGEKFR</sequence>
<dbReference type="Pfam" id="PF13376">
    <property type="entry name" value="OmdA"/>
    <property type="match status" value="1"/>
</dbReference>
<proteinExistence type="predicted"/>
<dbReference type="OrthoDB" id="9796999at2"/>
<keyword evidence="2" id="KW-1185">Reference proteome</keyword>
<protein>
    <submittedName>
        <fullName evidence="1">Uncharacterized conserved protein YdeI, YjbR/CyaY-like superfamily, DUF1801 family</fullName>
    </submittedName>
</protein>
<gene>
    <name evidence="1" type="ORF">SAMN05444682_11732</name>
</gene>
<dbReference type="Proteomes" id="UP000198670">
    <property type="component" value="Unassembled WGS sequence"/>
</dbReference>
<name>A0A1I3VIT0_9SPHI</name>